<name>A0ABV8RHV5_9SPHN</name>
<keyword evidence="1" id="KW-0812">Transmembrane</keyword>
<dbReference type="EMBL" id="JBHSDH010000013">
    <property type="protein sequence ID" value="MFC4292552.1"/>
    <property type="molecule type" value="Genomic_DNA"/>
</dbReference>
<comment type="caution">
    <text evidence="2">The sequence shown here is derived from an EMBL/GenBank/DDBJ whole genome shotgun (WGS) entry which is preliminary data.</text>
</comment>
<keyword evidence="3" id="KW-1185">Reference proteome</keyword>
<evidence type="ECO:0000313" key="3">
    <source>
        <dbReference type="Proteomes" id="UP001595887"/>
    </source>
</evidence>
<evidence type="ECO:0000313" key="2">
    <source>
        <dbReference type="EMBL" id="MFC4292552.1"/>
    </source>
</evidence>
<keyword evidence="1" id="KW-0472">Membrane</keyword>
<feature type="transmembrane region" description="Helical" evidence="1">
    <location>
        <begin position="12"/>
        <end position="35"/>
    </location>
</feature>
<organism evidence="2 3">
    <name type="scientific">Sphingorhabdus arenilitoris</name>
    <dbReference type="NCBI Taxonomy" id="1490041"/>
    <lineage>
        <taxon>Bacteria</taxon>
        <taxon>Pseudomonadati</taxon>
        <taxon>Pseudomonadota</taxon>
        <taxon>Alphaproteobacteria</taxon>
        <taxon>Sphingomonadales</taxon>
        <taxon>Sphingomonadaceae</taxon>
        <taxon>Sphingorhabdus</taxon>
    </lineage>
</organism>
<dbReference type="RefSeq" id="WP_381423335.1">
    <property type="nucleotide sequence ID" value="NZ_JBHSDH010000013.1"/>
</dbReference>
<proteinExistence type="predicted"/>
<reference evidence="3" key="1">
    <citation type="journal article" date="2019" name="Int. J. Syst. Evol. Microbiol.">
        <title>The Global Catalogue of Microorganisms (GCM) 10K type strain sequencing project: providing services to taxonomists for standard genome sequencing and annotation.</title>
        <authorList>
            <consortium name="The Broad Institute Genomics Platform"/>
            <consortium name="The Broad Institute Genome Sequencing Center for Infectious Disease"/>
            <person name="Wu L."/>
            <person name="Ma J."/>
        </authorList>
    </citation>
    <scope>NUCLEOTIDE SEQUENCE [LARGE SCALE GENOMIC DNA]</scope>
    <source>
        <strain evidence="3">CECT 8531</strain>
    </source>
</reference>
<feature type="transmembrane region" description="Helical" evidence="1">
    <location>
        <begin position="55"/>
        <end position="77"/>
    </location>
</feature>
<sequence>MRHPKTFNFLKWAGRAFYGCVIGLGGLLFVAAQIWDGVKIWTEQWFYYLIPYVMTPWFLVCSLIILLSYVGALLYTWSEPKPEIGSTSLKDEDTPDPVLDPPVERPIIPSQPSVNADNAATMEPTLSSLEPREVDPPVTSPRADSIYHYEAELGVIKDIIESISSLESFEPRRHQFAGSDDSEMISSRNQIGWGYRYDEVFYKIKERFPDGFENVESQQADVERDIKGDAKYLILEEEDRPFYSSGEQKREHLIAIAKLRPLRSHLEATAREYQSNIDRLRREIRQSMTYKQTSSMNSS</sequence>
<accession>A0ABV8RHV5</accession>
<gene>
    <name evidence="2" type="ORF">ACFOWX_09020</name>
</gene>
<evidence type="ECO:0000256" key="1">
    <source>
        <dbReference type="SAM" id="Phobius"/>
    </source>
</evidence>
<keyword evidence="1" id="KW-1133">Transmembrane helix</keyword>
<dbReference type="Proteomes" id="UP001595887">
    <property type="component" value="Unassembled WGS sequence"/>
</dbReference>
<protein>
    <submittedName>
        <fullName evidence="2">Uncharacterized protein</fullName>
    </submittedName>
</protein>